<dbReference type="Pfam" id="PF00375">
    <property type="entry name" value="SDF"/>
    <property type="match status" value="1"/>
</dbReference>
<dbReference type="CDD" id="cd13530">
    <property type="entry name" value="PBP2_peptides_like"/>
    <property type="match status" value="1"/>
</dbReference>
<keyword evidence="7 10" id="KW-1133">Transmembrane helix</keyword>
<feature type="transmembrane region" description="Helical" evidence="10">
    <location>
        <begin position="152"/>
        <end position="170"/>
    </location>
</feature>
<feature type="transmembrane region" description="Helical" evidence="10">
    <location>
        <begin position="384"/>
        <end position="408"/>
    </location>
</feature>
<dbReference type="SMART" id="SM00062">
    <property type="entry name" value="PBPb"/>
    <property type="match status" value="1"/>
</dbReference>
<dbReference type="AlphaFoldDB" id="A0A6M0K5J3"/>
<feature type="transmembrane region" description="Helical" evidence="10">
    <location>
        <begin position="182"/>
        <end position="204"/>
    </location>
</feature>
<feature type="transmembrane region" description="Helical" evidence="10">
    <location>
        <begin position="310"/>
        <end position="329"/>
    </location>
</feature>
<dbReference type="InterPro" id="IPR036458">
    <property type="entry name" value="Na:dicarbo_symporter_sf"/>
</dbReference>
<dbReference type="Proteomes" id="UP000483379">
    <property type="component" value="Unassembled WGS sequence"/>
</dbReference>
<evidence type="ECO:0000256" key="10">
    <source>
        <dbReference type="SAM" id="Phobius"/>
    </source>
</evidence>
<feature type="region of interest" description="Disordered" evidence="9">
    <location>
        <begin position="463"/>
        <end position="487"/>
    </location>
</feature>
<feature type="transmembrane region" description="Helical" evidence="10">
    <location>
        <begin position="54"/>
        <end position="78"/>
    </location>
</feature>
<dbReference type="GO" id="GO:0030313">
    <property type="term" value="C:cell envelope"/>
    <property type="evidence" value="ECO:0007669"/>
    <property type="project" value="UniProtKB-SubCell"/>
</dbReference>
<reference evidence="12 13" key="1">
    <citation type="submission" date="2020-02" db="EMBL/GenBank/DDBJ databases">
        <title>Genome sequences of Thiorhodococcus mannitoliphagus and Thiorhodococcus minor, purple sulfur photosynthetic bacteria in the gammaproteobacterial family, Chromatiaceae.</title>
        <authorList>
            <person name="Aviles F.A."/>
            <person name="Meyer T.E."/>
            <person name="Kyndt J.A."/>
        </authorList>
    </citation>
    <scope>NUCLEOTIDE SEQUENCE [LARGE SCALE GENOMIC DNA]</scope>
    <source>
        <strain evidence="12 13">DSM 11518</strain>
    </source>
</reference>
<evidence type="ECO:0000256" key="1">
    <source>
        <dbReference type="ARBA" id="ARBA00004141"/>
    </source>
</evidence>
<organism evidence="12 13">
    <name type="scientific">Thiorhodococcus minor</name>
    <dbReference type="NCBI Taxonomy" id="57489"/>
    <lineage>
        <taxon>Bacteria</taxon>
        <taxon>Pseudomonadati</taxon>
        <taxon>Pseudomonadota</taxon>
        <taxon>Gammaproteobacteria</taxon>
        <taxon>Chromatiales</taxon>
        <taxon>Chromatiaceae</taxon>
        <taxon>Thiorhodococcus</taxon>
    </lineage>
</organism>
<evidence type="ECO:0000313" key="12">
    <source>
        <dbReference type="EMBL" id="NEV65022.1"/>
    </source>
</evidence>
<sequence length="741" mass="79938">MSTSTTADSIAEDQRPKRPRIGLSGQVIIGLVLGISAGLFFGESAAVVQPLGSIFIALLQMTVIPYIVVSLIAAIGRLSMDRIKLLAVKGGGLILIFWGLILVVVALIPLGYPDWESASFYSTSLLEEPTPTDFLALYIPANPFAALSDGTIPAIVLFCIAMGLATSLLRGKAMLVDFLDELSHALMLIAQFVAKLAPIGVFALTATAAGTMGVEEFGRVQVYIVTYIAMALLLSLWVVPGLVSALTPIGFKDTLVTTRDALVTAFATGSLLIVLPLLAESTKEILERAGVSREESSSVVDVVTPINFNIPNLGKLIALSFVLFAGWFAGNPVPLSQYPEFLASGLFSFFGEVVIALPFLLDLMNVPADMFNLFVAVDVFTGRFGTLLAGVHTVALSILITAAVAGVLKVRWRRLGVFITGSAALGIGTLLLINLIFSTLVENRYTKDDAILSMTFKEAPWPRTRVDSDASEPAPRPEDPASPGQSALDRITERDALRACYVGGLLPQSYVNSAGSLVGYDIELMHALAADLDVRLDLIPIERERFADLLDDGYCDLIATGLTITPERARRATFSVPYLTDGLGVVISDAQRKAFSSMAALRERDDLRIAVLSGLSLYEHHIKRGAPMAEIVRLDSLDDFFTKDGNEPADALVTLAMIGSAYTLLHPSYSLVVPKPAIRVPIALALRKGDTLMKDYVDNWLLLKQQSGELDALYDYWVQGQAVKNGKPRWSIARDVLGWMD</sequence>
<dbReference type="GO" id="GO:0016020">
    <property type="term" value="C:membrane"/>
    <property type="evidence" value="ECO:0007669"/>
    <property type="project" value="UniProtKB-SubCell"/>
</dbReference>
<evidence type="ECO:0000313" key="13">
    <source>
        <dbReference type="Proteomes" id="UP000483379"/>
    </source>
</evidence>
<dbReference type="PRINTS" id="PR00173">
    <property type="entry name" value="EDTRNSPORT"/>
</dbReference>
<dbReference type="EMBL" id="JAAIJQ010000137">
    <property type="protein sequence ID" value="NEV65022.1"/>
    <property type="molecule type" value="Genomic_DNA"/>
</dbReference>
<proteinExistence type="inferred from homology"/>
<dbReference type="InterPro" id="IPR001638">
    <property type="entry name" value="Solute-binding_3/MltF_N"/>
</dbReference>
<evidence type="ECO:0000259" key="11">
    <source>
        <dbReference type="SMART" id="SM00062"/>
    </source>
</evidence>
<comment type="similarity">
    <text evidence="3">Belongs to the bacterial solute-binding protein 3 family.</text>
</comment>
<dbReference type="PROSITE" id="PS01039">
    <property type="entry name" value="SBP_BACTERIAL_3"/>
    <property type="match status" value="1"/>
</dbReference>
<name>A0A6M0K5J3_9GAMM</name>
<feature type="transmembrane region" description="Helical" evidence="10">
    <location>
        <begin position="21"/>
        <end position="42"/>
    </location>
</feature>
<dbReference type="RefSeq" id="WP_164456344.1">
    <property type="nucleotide sequence ID" value="NZ_JAAIJQ010000137.1"/>
</dbReference>
<dbReference type="SUPFAM" id="SSF53850">
    <property type="entry name" value="Periplasmic binding protein-like II"/>
    <property type="match status" value="1"/>
</dbReference>
<evidence type="ECO:0000256" key="2">
    <source>
        <dbReference type="ARBA" id="ARBA00004196"/>
    </source>
</evidence>
<dbReference type="InterPro" id="IPR001991">
    <property type="entry name" value="Na-dicarboxylate_symporter"/>
</dbReference>
<feature type="domain" description="Solute-binding protein family 3/N-terminal" evidence="11">
    <location>
        <begin position="496"/>
        <end position="721"/>
    </location>
</feature>
<gene>
    <name evidence="12" type="ORF">G3446_24705</name>
</gene>
<dbReference type="Gene3D" id="3.40.190.10">
    <property type="entry name" value="Periplasmic binding protein-like II"/>
    <property type="match status" value="2"/>
</dbReference>
<comment type="caution">
    <text evidence="12">The sequence shown here is derived from an EMBL/GenBank/DDBJ whole genome shotgun (WGS) entry which is preliminary data.</text>
</comment>
<keyword evidence="5 10" id="KW-0812">Transmembrane</keyword>
<dbReference type="SUPFAM" id="SSF118215">
    <property type="entry name" value="Proton glutamate symport protein"/>
    <property type="match status" value="1"/>
</dbReference>
<keyword evidence="8 10" id="KW-0472">Membrane</keyword>
<evidence type="ECO:0000256" key="6">
    <source>
        <dbReference type="ARBA" id="ARBA00022729"/>
    </source>
</evidence>
<feature type="transmembrane region" description="Helical" evidence="10">
    <location>
        <begin position="261"/>
        <end position="279"/>
    </location>
</feature>
<keyword evidence="4" id="KW-0813">Transport</keyword>
<feature type="transmembrane region" description="Helical" evidence="10">
    <location>
        <begin position="341"/>
        <end position="364"/>
    </location>
</feature>
<accession>A0A6M0K5J3</accession>
<dbReference type="PANTHER" id="PTHR35936">
    <property type="entry name" value="MEMBRANE-BOUND LYTIC MUREIN TRANSGLYCOSYLASE F"/>
    <property type="match status" value="1"/>
</dbReference>
<evidence type="ECO:0000256" key="4">
    <source>
        <dbReference type="ARBA" id="ARBA00022448"/>
    </source>
</evidence>
<feature type="transmembrane region" description="Helical" evidence="10">
    <location>
        <begin position="224"/>
        <end position="249"/>
    </location>
</feature>
<dbReference type="InterPro" id="IPR018313">
    <property type="entry name" value="SBP_3_CS"/>
</dbReference>
<dbReference type="Gene3D" id="1.10.3860.10">
    <property type="entry name" value="Sodium:dicarboxylate symporter"/>
    <property type="match status" value="1"/>
</dbReference>
<evidence type="ECO:0000256" key="9">
    <source>
        <dbReference type="SAM" id="MobiDB-lite"/>
    </source>
</evidence>
<evidence type="ECO:0000256" key="3">
    <source>
        <dbReference type="ARBA" id="ARBA00010333"/>
    </source>
</evidence>
<evidence type="ECO:0000256" key="8">
    <source>
        <dbReference type="ARBA" id="ARBA00023136"/>
    </source>
</evidence>
<keyword evidence="13" id="KW-1185">Reference proteome</keyword>
<dbReference type="PANTHER" id="PTHR35936:SF19">
    <property type="entry name" value="AMINO-ACID-BINDING PROTEIN YXEM-RELATED"/>
    <property type="match status" value="1"/>
</dbReference>
<keyword evidence="6" id="KW-0732">Signal</keyword>
<dbReference type="Pfam" id="PF00497">
    <property type="entry name" value="SBP_bac_3"/>
    <property type="match status" value="1"/>
</dbReference>
<feature type="transmembrane region" description="Helical" evidence="10">
    <location>
        <begin position="90"/>
        <end position="112"/>
    </location>
</feature>
<evidence type="ECO:0000256" key="7">
    <source>
        <dbReference type="ARBA" id="ARBA00022989"/>
    </source>
</evidence>
<evidence type="ECO:0000256" key="5">
    <source>
        <dbReference type="ARBA" id="ARBA00022692"/>
    </source>
</evidence>
<protein>
    <submittedName>
        <fullName evidence="12">Cation:dicarboxylase symporter family transporter</fullName>
    </submittedName>
</protein>
<comment type="subcellular location">
    <subcellularLocation>
        <location evidence="2">Cell envelope</location>
    </subcellularLocation>
    <subcellularLocation>
        <location evidence="1">Membrane</location>
        <topology evidence="1">Multi-pass membrane protein</topology>
    </subcellularLocation>
</comment>
<dbReference type="GO" id="GO:0015293">
    <property type="term" value="F:symporter activity"/>
    <property type="evidence" value="ECO:0007669"/>
    <property type="project" value="InterPro"/>
</dbReference>
<feature type="transmembrane region" description="Helical" evidence="10">
    <location>
        <begin position="415"/>
        <end position="437"/>
    </location>
</feature>